<evidence type="ECO:0000256" key="2">
    <source>
        <dbReference type="ARBA" id="ARBA00022840"/>
    </source>
</evidence>
<reference evidence="4 5" key="1">
    <citation type="journal article" date="2009" name="Stand. Genomic Sci.">
        <title>Complete genome sequence of Jonesia denitrificans type strain (Prevot 55134).</title>
        <authorList>
            <person name="Pukall R."/>
            <person name="Gehrich-Schroter G."/>
            <person name="Lapidus A."/>
            <person name="Nolan M."/>
            <person name="Glavina Del Rio T."/>
            <person name="Lucas S."/>
            <person name="Chen F."/>
            <person name="Tice H."/>
            <person name="Pitluck S."/>
            <person name="Cheng J.F."/>
            <person name="Copeland A."/>
            <person name="Saunders E."/>
            <person name="Brettin T."/>
            <person name="Detter J.C."/>
            <person name="Bruce D."/>
            <person name="Goodwin L."/>
            <person name="Pati A."/>
            <person name="Ivanova N."/>
            <person name="Mavromatis K."/>
            <person name="Ovchinnikova G."/>
            <person name="Chen A."/>
            <person name="Palaniappan K."/>
            <person name="Land M."/>
            <person name="Hauser L."/>
            <person name="Chang Y.J."/>
            <person name="Jeffries C.D."/>
            <person name="Chain P."/>
            <person name="Goker M."/>
            <person name="Bristow J."/>
            <person name="Eisen J.A."/>
            <person name="Markowitz V."/>
            <person name="Hugenholtz P."/>
            <person name="Kyrpides N.C."/>
            <person name="Klenk H.P."/>
            <person name="Han C."/>
        </authorList>
    </citation>
    <scope>NUCLEOTIDE SEQUENCE [LARGE SCALE GENOMIC DNA]</scope>
    <source>
        <strain evidence="5">ATCC 14870 / DSM 20603 / BCRC 15368 / CIP 55.134 / JCM 11481 / NBRC 15587 / NCTC 10816 / Prevot 55134</strain>
    </source>
</reference>
<dbReference type="KEGG" id="jde:Jden_0407"/>
<dbReference type="Proteomes" id="UP000000628">
    <property type="component" value="Chromosome"/>
</dbReference>
<evidence type="ECO:0000313" key="5">
    <source>
        <dbReference type="Proteomes" id="UP000000628"/>
    </source>
</evidence>
<dbReference type="GO" id="GO:0005524">
    <property type="term" value="F:ATP binding"/>
    <property type="evidence" value="ECO:0007669"/>
    <property type="project" value="UniProtKB-KW"/>
</dbReference>
<dbReference type="PROSITE" id="PS50893">
    <property type="entry name" value="ABC_TRANSPORTER_2"/>
    <property type="match status" value="1"/>
</dbReference>
<dbReference type="GO" id="GO:0022857">
    <property type="term" value="F:transmembrane transporter activity"/>
    <property type="evidence" value="ECO:0007669"/>
    <property type="project" value="TreeGrafter"/>
</dbReference>
<proteinExistence type="predicted"/>
<evidence type="ECO:0000256" key="1">
    <source>
        <dbReference type="ARBA" id="ARBA00022741"/>
    </source>
</evidence>
<keyword evidence="5" id="KW-1185">Reference proteome</keyword>
<feature type="domain" description="ABC transporter" evidence="3">
    <location>
        <begin position="6"/>
        <end position="235"/>
    </location>
</feature>
<sequence>MSSTVLHATGVSKSFRDGKETRLIVQGADLTVSAGDMVGVVGPSGSGKSTLLSLVGGLLSPDSGQVTVAGELLDYSKPSTVARLRREYLGWISQEYGLVPNESVAQSVSLPLIFDKPRLTRAARGTAVKEALKIAGLDIPTWRQVGKLSGGERQRVAIARALVRTPTLLIADEPTAALDEATGRTIVDNVRAIADSGTAVLVATHDPQVIAACDRLYRFHGNQLVEATPTTRTNA</sequence>
<dbReference type="RefSeq" id="WP_015770703.1">
    <property type="nucleotide sequence ID" value="NC_013174.1"/>
</dbReference>
<dbReference type="InterPro" id="IPR003439">
    <property type="entry name" value="ABC_transporter-like_ATP-bd"/>
</dbReference>
<protein>
    <submittedName>
        <fullName evidence="4">ABC transporter related</fullName>
    </submittedName>
</protein>
<dbReference type="InterPro" id="IPR027417">
    <property type="entry name" value="P-loop_NTPase"/>
</dbReference>
<accession>C7QZR8</accession>
<dbReference type="InterPro" id="IPR015854">
    <property type="entry name" value="ABC_transpr_LolD-like"/>
</dbReference>
<dbReference type="Gene3D" id="3.40.50.300">
    <property type="entry name" value="P-loop containing nucleotide triphosphate hydrolases"/>
    <property type="match status" value="1"/>
</dbReference>
<dbReference type="Pfam" id="PF00005">
    <property type="entry name" value="ABC_tran"/>
    <property type="match status" value="1"/>
</dbReference>
<evidence type="ECO:0000259" key="3">
    <source>
        <dbReference type="PROSITE" id="PS50893"/>
    </source>
</evidence>
<dbReference type="SMART" id="SM00382">
    <property type="entry name" value="AAA"/>
    <property type="match status" value="1"/>
</dbReference>
<dbReference type="AlphaFoldDB" id="C7QZR8"/>
<dbReference type="InterPro" id="IPR017871">
    <property type="entry name" value="ABC_transporter-like_CS"/>
</dbReference>
<gene>
    <name evidence="4" type="ordered locus">Jden_0407</name>
</gene>
<dbReference type="GO" id="GO:0005886">
    <property type="term" value="C:plasma membrane"/>
    <property type="evidence" value="ECO:0007669"/>
    <property type="project" value="TreeGrafter"/>
</dbReference>
<keyword evidence="1" id="KW-0547">Nucleotide-binding</keyword>
<dbReference type="PANTHER" id="PTHR24220:SF86">
    <property type="entry name" value="ABC TRANSPORTER ABCH.1"/>
    <property type="match status" value="1"/>
</dbReference>
<organism evidence="4 5">
    <name type="scientific">Jonesia denitrificans (strain ATCC 14870 / DSM 20603 / BCRC 15368 / CIP 55.134 / JCM 11481 / NBRC 15587 / NCTC 10816 / Prevot 55134)</name>
    <name type="common">Listeria denitrificans</name>
    <dbReference type="NCBI Taxonomy" id="471856"/>
    <lineage>
        <taxon>Bacteria</taxon>
        <taxon>Bacillati</taxon>
        <taxon>Actinomycetota</taxon>
        <taxon>Actinomycetes</taxon>
        <taxon>Micrococcales</taxon>
        <taxon>Jonesiaceae</taxon>
        <taxon>Jonesia</taxon>
    </lineage>
</organism>
<dbReference type="PANTHER" id="PTHR24220">
    <property type="entry name" value="IMPORT ATP-BINDING PROTEIN"/>
    <property type="match status" value="1"/>
</dbReference>
<dbReference type="HOGENOM" id="CLU_000604_1_22_11"/>
<dbReference type="InterPro" id="IPR003593">
    <property type="entry name" value="AAA+_ATPase"/>
</dbReference>
<dbReference type="GO" id="GO:0016887">
    <property type="term" value="F:ATP hydrolysis activity"/>
    <property type="evidence" value="ECO:0007669"/>
    <property type="project" value="InterPro"/>
</dbReference>
<keyword evidence="2" id="KW-0067">ATP-binding</keyword>
<dbReference type="EMBL" id="CP001706">
    <property type="protein sequence ID" value="ACV08074.1"/>
    <property type="molecule type" value="Genomic_DNA"/>
</dbReference>
<dbReference type="eggNOG" id="COG1136">
    <property type="taxonomic scope" value="Bacteria"/>
</dbReference>
<dbReference type="PROSITE" id="PS00211">
    <property type="entry name" value="ABC_TRANSPORTER_1"/>
    <property type="match status" value="1"/>
</dbReference>
<dbReference type="OrthoDB" id="9778572at2"/>
<name>C7QZR8_JONDD</name>
<evidence type="ECO:0000313" key="4">
    <source>
        <dbReference type="EMBL" id="ACV08074.1"/>
    </source>
</evidence>
<dbReference type="SUPFAM" id="SSF52540">
    <property type="entry name" value="P-loop containing nucleoside triphosphate hydrolases"/>
    <property type="match status" value="1"/>
</dbReference>
<dbReference type="STRING" id="471856.Jden_0407"/>